<keyword evidence="1 4" id="KW-0489">Methyltransferase</keyword>
<proteinExistence type="inferred from homology"/>
<dbReference type="PROSITE" id="PS00092">
    <property type="entry name" value="N6_MTASE"/>
    <property type="match status" value="1"/>
</dbReference>
<evidence type="ECO:0000256" key="3">
    <source>
        <dbReference type="ARBA" id="ARBA00022691"/>
    </source>
</evidence>
<dbReference type="Gene3D" id="3.40.50.150">
    <property type="entry name" value="Vaccinia Virus protein VP39"/>
    <property type="match status" value="1"/>
</dbReference>
<dbReference type="Gene3D" id="1.10.8.10">
    <property type="entry name" value="DNA helicase RuvA subunit, C-terminal domain"/>
    <property type="match status" value="1"/>
</dbReference>
<dbReference type="InterPro" id="IPR004556">
    <property type="entry name" value="HemK-like"/>
</dbReference>
<comment type="similarity">
    <text evidence="4">Belongs to the protein N5-glutamine methyltransferase family. PrmB subfamily.</text>
</comment>
<accession>A0A4Y9RUP6</accession>
<comment type="function">
    <text evidence="4">Methylates ribosomal protein uL3 on a specific glutamine residue.</text>
</comment>
<keyword evidence="7" id="KW-1185">Reference proteome</keyword>
<evidence type="ECO:0000256" key="1">
    <source>
        <dbReference type="ARBA" id="ARBA00022603"/>
    </source>
</evidence>
<dbReference type="Pfam" id="PF05175">
    <property type="entry name" value="MTS"/>
    <property type="match status" value="1"/>
</dbReference>
<evidence type="ECO:0000259" key="5">
    <source>
        <dbReference type="Pfam" id="PF05175"/>
    </source>
</evidence>
<dbReference type="GO" id="GO:0036009">
    <property type="term" value="F:protein-glutamine N-methyltransferase activity"/>
    <property type="evidence" value="ECO:0007669"/>
    <property type="project" value="UniProtKB-UniRule"/>
</dbReference>
<dbReference type="PIRSF" id="PIRSF037167">
    <property type="entry name" value="Mtase_YfcB_prd"/>
    <property type="match status" value="1"/>
</dbReference>
<keyword evidence="6" id="KW-0687">Ribonucleoprotein</keyword>
<evidence type="ECO:0000256" key="2">
    <source>
        <dbReference type="ARBA" id="ARBA00022679"/>
    </source>
</evidence>
<protein>
    <recommendedName>
        <fullName evidence="4">Ribosomal protein uL3 glutamine methyltransferase</fullName>
        <shortName evidence="4">uL3 MTase</shortName>
        <ecNumber evidence="4">2.1.1.298</ecNumber>
    </recommendedName>
    <alternativeName>
        <fullName evidence="4">N5-glutamine methyltransferase PrmB</fullName>
    </alternativeName>
</protein>
<feature type="domain" description="Methyltransferase small" evidence="5">
    <location>
        <begin position="129"/>
        <end position="217"/>
    </location>
</feature>
<keyword evidence="2 4" id="KW-0808">Transferase</keyword>
<dbReference type="InterPro" id="IPR017127">
    <property type="entry name" value="Ribosome_uL3_MTase"/>
</dbReference>
<organism evidence="6 7">
    <name type="scientific">Zemynaea arenosa</name>
    <dbReference type="NCBI Taxonomy" id="2561931"/>
    <lineage>
        <taxon>Bacteria</taxon>
        <taxon>Pseudomonadati</taxon>
        <taxon>Pseudomonadota</taxon>
        <taxon>Betaproteobacteria</taxon>
        <taxon>Burkholderiales</taxon>
        <taxon>Oxalobacteraceae</taxon>
        <taxon>Telluria group</taxon>
        <taxon>Zemynaea</taxon>
    </lineage>
</organism>
<sequence>MNNAPFTTLRDLLRYAVTRFNTAQLFFGHGSAEAFDEAAYLILHTLRLPLDRLEPFLDARLLPDEVAQVIKVIDRRVNERVPAAYITNEAWLGEYKFYVDERTIVPRSFIAELIPSYFEPWVADPGSVSNVLELCTGSGCLAIMLADAFPDALVDAVDISKDALEVARRNVQDYKLDGRVNLIESDLYADVPFKKYDLIVTNPPYVNAESMKRLPQEYLREPQLALAGGQDGMDLVRQIVAGAGERLTPEGVLIVEIGNEREFAEAAFADLELTWLSTSAGDDAVFLVTAEQLQNK</sequence>
<dbReference type="Proteomes" id="UP000298438">
    <property type="component" value="Unassembled WGS sequence"/>
</dbReference>
<dbReference type="HAMAP" id="MF_02125">
    <property type="entry name" value="L3_methyltr_PrmB"/>
    <property type="match status" value="1"/>
</dbReference>
<dbReference type="PANTHER" id="PTHR47806:SF1">
    <property type="entry name" value="RIBOSOMAL PROTEIN UL3 GLUTAMINE METHYLTRANSFERASE"/>
    <property type="match status" value="1"/>
</dbReference>
<dbReference type="GO" id="GO:0005829">
    <property type="term" value="C:cytosol"/>
    <property type="evidence" value="ECO:0007669"/>
    <property type="project" value="TreeGrafter"/>
</dbReference>
<dbReference type="EMBL" id="SPVF01000257">
    <property type="protein sequence ID" value="TFW11555.1"/>
    <property type="molecule type" value="Genomic_DNA"/>
</dbReference>
<comment type="caution">
    <text evidence="6">The sequence shown here is derived from an EMBL/GenBank/DDBJ whole genome shotgun (WGS) entry which is preliminary data.</text>
</comment>
<dbReference type="RefSeq" id="WP_135209191.1">
    <property type="nucleotide sequence ID" value="NZ_SPVF01000257.1"/>
</dbReference>
<evidence type="ECO:0000256" key="4">
    <source>
        <dbReference type="HAMAP-Rule" id="MF_02125"/>
    </source>
</evidence>
<keyword evidence="6" id="KW-0689">Ribosomal protein</keyword>
<dbReference type="InterPro" id="IPR007848">
    <property type="entry name" value="Small_mtfrase_dom"/>
</dbReference>
<dbReference type="CDD" id="cd02440">
    <property type="entry name" value="AdoMet_MTases"/>
    <property type="match status" value="1"/>
</dbReference>
<dbReference type="AlphaFoldDB" id="A0A4Y9RUP6"/>
<dbReference type="PANTHER" id="PTHR47806">
    <property type="entry name" value="50S RIBOSOMAL PROTEIN L3 GLUTAMINE METHYLTRANSFERASE"/>
    <property type="match status" value="1"/>
</dbReference>
<evidence type="ECO:0000313" key="6">
    <source>
        <dbReference type="EMBL" id="TFW11555.1"/>
    </source>
</evidence>
<dbReference type="GO" id="GO:0005840">
    <property type="term" value="C:ribosome"/>
    <property type="evidence" value="ECO:0007669"/>
    <property type="project" value="UniProtKB-KW"/>
</dbReference>
<dbReference type="GO" id="GO:0003676">
    <property type="term" value="F:nucleic acid binding"/>
    <property type="evidence" value="ECO:0007669"/>
    <property type="project" value="InterPro"/>
</dbReference>
<gene>
    <name evidence="4 6" type="primary">prmB</name>
    <name evidence="6" type="ORF">E4L96_20895</name>
</gene>
<dbReference type="GO" id="GO:0032259">
    <property type="term" value="P:methylation"/>
    <property type="evidence" value="ECO:0007669"/>
    <property type="project" value="UniProtKB-KW"/>
</dbReference>
<dbReference type="InterPro" id="IPR029063">
    <property type="entry name" value="SAM-dependent_MTases_sf"/>
</dbReference>
<name>A0A4Y9RUP6_9BURK</name>
<reference evidence="6 7" key="1">
    <citation type="submission" date="2019-03" db="EMBL/GenBank/DDBJ databases">
        <title>Draft Genome Sequence of Massilia arenosa sp. nov., a Novel Massilia Species Isolated from a Sandy-loam Maize Soil.</title>
        <authorList>
            <person name="Raths R."/>
            <person name="Peta V."/>
            <person name="Bucking H."/>
        </authorList>
    </citation>
    <scope>NUCLEOTIDE SEQUENCE [LARGE SCALE GENOMIC DNA]</scope>
    <source>
        <strain evidence="6 7">MC02</strain>
    </source>
</reference>
<dbReference type="NCBIfam" id="TIGR00536">
    <property type="entry name" value="hemK_fam"/>
    <property type="match status" value="1"/>
</dbReference>
<dbReference type="SUPFAM" id="SSF53335">
    <property type="entry name" value="S-adenosyl-L-methionine-dependent methyltransferases"/>
    <property type="match status" value="1"/>
</dbReference>
<evidence type="ECO:0000313" key="7">
    <source>
        <dbReference type="Proteomes" id="UP000298438"/>
    </source>
</evidence>
<dbReference type="InterPro" id="IPR002052">
    <property type="entry name" value="DNA_methylase_N6_adenine_CS"/>
</dbReference>
<dbReference type="OrthoDB" id="9800643at2"/>
<dbReference type="NCBIfam" id="TIGR03533">
    <property type="entry name" value="L3_gln_methyl"/>
    <property type="match status" value="1"/>
</dbReference>
<comment type="catalytic activity">
    <reaction evidence="4">
        <text>L-glutaminyl-[ribosomal protein uL3] + S-adenosyl-L-methionine = N(5)-methyl-L-glutaminyl-[ribosomal protein uL3] + S-adenosyl-L-homocysteine + H(+)</text>
        <dbReference type="Rhea" id="RHEA:45020"/>
        <dbReference type="Rhea" id="RHEA-COMP:11063"/>
        <dbReference type="Rhea" id="RHEA-COMP:11064"/>
        <dbReference type="ChEBI" id="CHEBI:15378"/>
        <dbReference type="ChEBI" id="CHEBI:30011"/>
        <dbReference type="ChEBI" id="CHEBI:57856"/>
        <dbReference type="ChEBI" id="CHEBI:59789"/>
        <dbReference type="ChEBI" id="CHEBI:61891"/>
        <dbReference type="EC" id="2.1.1.298"/>
    </reaction>
</comment>
<keyword evidence="3 4" id="KW-0949">S-adenosyl-L-methionine</keyword>
<dbReference type="EC" id="2.1.1.298" evidence="4"/>